<dbReference type="PRINTS" id="PR00032">
    <property type="entry name" value="HTHARAC"/>
</dbReference>
<dbReference type="GO" id="GO:0000160">
    <property type="term" value="P:phosphorelay signal transduction system"/>
    <property type="evidence" value="ECO:0007669"/>
    <property type="project" value="UniProtKB-KW"/>
</dbReference>
<dbReference type="CDD" id="cd17536">
    <property type="entry name" value="REC_YesN-like"/>
    <property type="match status" value="1"/>
</dbReference>
<evidence type="ECO:0000256" key="7">
    <source>
        <dbReference type="ARBA" id="ARBA00023163"/>
    </source>
</evidence>
<dbReference type="Proteomes" id="UP000198604">
    <property type="component" value="Unassembled WGS sequence"/>
</dbReference>
<sequence>MYKVLLVDDEYMILQGLKMIIDWENLGFEVAATAKTGQEALECLSKQKIDVMISDVNMPGMTGLELIETAKKDYPNLQTLILSGFQEFSYVKKAIELEAKAYLLKPVDKTELQAKMRNHKQSLDAQKAESVRQSSYRESLVSLWLADELNEKDYLQLVDEAAKKDISDYTVLYLECKNWCQDLEDFFVASQQPFCIRRDAEKKSYIAILLGERNHIKTFVSHLQEEFAEEVKQTILGETVTEWENVYESYHQVRRSLFYNSEISSATIKSNSKIEMPESRLQFFSFNKALMIGDEPTIISKLEEIFEEMKALKFSPEDVKHVSFLLFSDIYRQFPILDQLTYQAMLHAIHESQFIDEILSELKKVLQLTSRNQHPQKRYSDLVSQTVQCIQKQYKEELTLKVVADRLHVNGVYLGQCFKHETERSFAQYLNQVRIQKAQQLLLYSSLTINEIAYDTGYNTNHYFIKMFKKLNGLSPKEFRDQYKDKYQAIEVGQE</sequence>
<dbReference type="InterPro" id="IPR009057">
    <property type="entry name" value="Homeodomain-like_sf"/>
</dbReference>
<dbReference type="GO" id="GO:0005737">
    <property type="term" value="C:cytoplasm"/>
    <property type="evidence" value="ECO:0007669"/>
    <property type="project" value="UniProtKB-SubCell"/>
</dbReference>
<dbReference type="InterPro" id="IPR051552">
    <property type="entry name" value="HptR"/>
</dbReference>
<evidence type="ECO:0000256" key="6">
    <source>
        <dbReference type="ARBA" id="ARBA00023125"/>
    </source>
</evidence>
<dbReference type="PROSITE" id="PS50110">
    <property type="entry name" value="RESPONSE_REGULATORY"/>
    <property type="match status" value="1"/>
</dbReference>
<dbReference type="Gene3D" id="1.10.10.60">
    <property type="entry name" value="Homeodomain-like"/>
    <property type="match status" value="2"/>
</dbReference>
<dbReference type="SUPFAM" id="SSF52172">
    <property type="entry name" value="CheY-like"/>
    <property type="match status" value="1"/>
</dbReference>
<evidence type="ECO:0000256" key="1">
    <source>
        <dbReference type="ARBA" id="ARBA00004496"/>
    </source>
</evidence>
<dbReference type="InterPro" id="IPR020449">
    <property type="entry name" value="Tscrpt_reg_AraC-type_HTH"/>
</dbReference>
<evidence type="ECO:0000256" key="4">
    <source>
        <dbReference type="ARBA" id="ARBA00023012"/>
    </source>
</evidence>
<dbReference type="Gene3D" id="3.40.50.2300">
    <property type="match status" value="1"/>
</dbReference>
<dbReference type="InterPro" id="IPR018060">
    <property type="entry name" value="HTH_AraC"/>
</dbReference>
<dbReference type="AlphaFoldDB" id="A0A0E4H5V5"/>
<dbReference type="Pfam" id="PF12833">
    <property type="entry name" value="HTH_18"/>
    <property type="match status" value="1"/>
</dbReference>
<gene>
    <name evidence="11" type="primary">yesN_2</name>
    <name evidence="11" type="ORF">BN1356_02001</name>
</gene>
<dbReference type="PANTHER" id="PTHR42713">
    <property type="entry name" value="HISTIDINE KINASE-RELATED"/>
    <property type="match status" value="1"/>
</dbReference>
<feature type="domain" description="Response regulatory" evidence="10">
    <location>
        <begin position="3"/>
        <end position="120"/>
    </location>
</feature>
<dbReference type="SMART" id="SM00342">
    <property type="entry name" value="HTH_ARAC"/>
    <property type="match status" value="1"/>
</dbReference>
<dbReference type="InterPro" id="IPR018062">
    <property type="entry name" value="HTH_AraC-typ_CS"/>
</dbReference>
<dbReference type="SUPFAM" id="SSF46689">
    <property type="entry name" value="Homeodomain-like"/>
    <property type="match status" value="1"/>
</dbReference>
<evidence type="ECO:0000256" key="2">
    <source>
        <dbReference type="ARBA" id="ARBA00022490"/>
    </source>
</evidence>
<evidence type="ECO:0000313" key="12">
    <source>
        <dbReference type="Proteomes" id="UP000198604"/>
    </source>
</evidence>
<dbReference type="STRING" id="1608583.BN1356_02001"/>
<evidence type="ECO:0000256" key="3">
    <source>
        <dbReference type="ARBA" id="ARBA00022553"/>
    </source>
</evidence>
<evidence type="ECO:0000256" key="5">
    <source>
        <dbReference type="ARBA" id="ARBA00023015"/>
    </source>
</evidence>
<reference evidence="12" key="1">
    <citation type="submission" date="2015-03" db="EMBL/GenBank/DDBJ databases">
        <authorList>
            <person name="Urmite Genomes"/>
        </authorList>
    </citation>
    <scope>NUCLEOTIDE SEQUENCE [LARGE SCALE GENOMIC DNA]</scope>
    <source>
        <strain evidence="12">FF10</strain>
    </source>
</reference>
<feature type="domain" description="HTH araC/xylS-type" evidence="9">
    <location>
        <begin position="384"/>
        <end position="482"/>
    </location>
</feature>
<proteinExistence type="predicted"/>
<dbReference type="RefSeq" id="WP_093651187.1">
    <property type="nucleotide sequence ID" value="NZ_CTEN01000004.1"/>
</dbReference>
<dbReference type="PROSITE" id="PS01124">
    <property type="entry name" value="HTH_ARAC_FAMILY_2"/>
    <property type="match status" value="1"/>
</dbReference>
<keyword evidence="12" id="KW-1185">Reference proteome</keyword>
<organism evidence="11 12">
    <name type="scientific">Streptococcus varani</name>
    <dbReference type="NCBI Taxonomy" id="1608583"/>
    <lineage>
        <taxon>Bacteria</taxon>
        <taxon>Bacillati</taxon>
        <taxon>Bacillota</taxon>
        <taxon>Bacilli</taxon>
        <taxon>Lactobacillales</taxon>
        <taxon>Streptococcaceae</taxon>
        <taxon>Streptococcus</taxon>
    </lineage>
</organism>
<dbReference type="InterPro" id="IPR011006">
    <property type="entry name" value="CheY-like_superfamily"/>
</dbReference>
<dbReference type="GO" id="GO:0003700">
    <property type="term" value="F:DNA-binding transcription factor activity"/>
    <property type="evidence" value="ECO:0007669"/>
    <property type="project" value="InterPro"/>
</dbReference>
<dbReference type="OrthoDB" id="342399at2"/>
<evidence type="ECO:0000259" key="10">
    <source>
        <dbReference type="PROSITE" id="PS50110"/>
    </source>
</evidence>
<dbReference type="SMART" id="SM00448">
    <property type="entry name" value="REC"/>
    <property type="match status" value="1"/>
</dbReference>
<keyword evidence="6" id="KW-0238">DNA-binding</keyword>
<name>A0A0E4H5V5_9STRE</name>
<evidence type="ECO:0000259" key="9">
    <source>
        <dbReference type="PROSITE" id="PS01124"/>
    </source>
</evidence>
<accession>A0A0E4H5V5</accession>
<feature type="modified residue" description="4-aspartylphosphate" evidence="8">
    <location>
        <position position="55"/>
    </location>
</feature>
<comment type="subcellular location">
    <subcellularLocation>
        <location evidence="1">Cytoplasm</location>
    </subcellularLocation>
</comment>
<keyword evidence="5" id="KW-0805">Transcription regulation</keyword>
<keyword evidence="3 8" id="KW-0597">Phosphoprotein</keyword>
<keyword evidence="2" id="KW-0963">Cytoplasm</keyword>
<dbReference type="Pfam" id="PF00072">
    <property type="entry name" value="Response_reg"/>
    <property type="match status" value="1"/>
</dbReference>
<dbReference type="InterPro" id="IPR001789">
    <property type="entry name" value="Sig_transdc_resp-reg_receiver"/>
</dbReference>
<keyword evidence="7" id="KW-0804">Transcription</keyword>
<dbReference type="PANTHER" id="PTHR42713:SF3">
    <property type="entry name" value="TRANSCRIPTIONAL REGULATORY PROTEIN HPTR"/>
    <property type="match status" value="1"/>
</dbReference>
<protein>
    <submittedName>
        <fullName evidence="11">Two-component response regulator</fullName>
    </submittedName>
</protein>
<keyword evidence="4" id="KW-0902">Two-component regulatory system</keyword>
<dbReference type="EMBL" id="CTEN01000004">
    <property type="protein sequence ID" value="CQR25659.1"/>
    <property type="molecule type" value="Genomic_DNA"/>
</dbReference>
<evidence type="ECO:0000256" key="8">
    <source>
        <dbReference type="PROSITE-ProRule" id="PRU00169"/>
    </source>
</evidence>
<dbReference type="PROSITE" id="PS00041">
    <property type="entry name" value="HTH_ARAC_FAMILY_1"/>
    <property type="match status" value="1"/>
</dbReference>
<dbReference type="GO" id="GO:0043565">
    <property type="term" value="F:sequence-specific DNA binding"/>
    <property type="evidence" value="ECO:0007669"/>
    <property type="project" value="InterPro"/>
</dbReference>
<evidence type="ECO:0000313" key="11">
    <source>
        <dbReference type="EMBL" id="CQR25659.1"/>
    </source>
</evidence>